<proteinExistence type="predicted"/>
<reference evidence="1" key="1">
    <citation type="journal article" date="2014" name="Front. Microbiol.">
        <title>High frequency of phylogenetically diverse reductive dehalogenase-homologous genes in deep subseafloor sedimentary metagenomes.</title>
        <authorList>
            <person name="Kawai M."/>
            <person name="Futagami T."/>
            <person name="Toyoda A."/>
            <person name="Takaki Y."/>
            <person name="Nishi S."/>
            <person name="Hori S."/>
            <person name="Arai W."/>
            <person name="Tsubouchi T."/>
            <person name="Morono Y."/>
            <person name="Uchiyama I."/>
            <person name="Ito T."/>
            <person name="Fujiyama A."/>
            <person name="Inagaki F."/>
            <person name="Takami H."/>
        </authorList>
    </citation>
    <scope>NUCLEOTIDE SEQUENCE</scope>
    <source>
        <strain evidence="1">Expedition CK06-06</strain>
    </source>
</reference>
<dbReference type="EMBL" id="BARS01044215">
    <property type="protein sequence ID" value="GAG33788.1"/>
    <property type="molecule type" value="Genomic_DNA"/>
</dbReference>
<accession>X0XAU2</accession>
<name>X0XAU2_9ZZZZ</name>
<dbReference type="AlphaFoldDB" id="X0XAU2"/>
<evidence type="ECO:0000313" key="1">
    <source>
        <dbReference type="EMBL" id="GAG33788.1"/>
    </source>
</evidence>
<dbReference type="InterPro" id="IPR047677">
    <property type="entry name" value="GDCCVxC"/>
</dbReference>
<gene>
    <name evidence="1" type="ORF">S01H1_66839</name>
</gene>
<protein>
    <submittedName>
        <fullName evidence="1">Uncharacterized protein</fullName>
    </submittedName>
</protein>
<organism evidence="1">
    <name type="scientific">marine sediment metagenome</name>
    <dbReference type="NCBI Taxonomy" id="412755"/>
    <lineage>
        <taxon>unclassified sequences</taxon>
        <taxon>metagenomes</taxon>
        <taxon>ecological metagenomes</taxon>
    </lineage>
</organism>
<sequence>MEIITKSIISCPNCGHTKEEEMPTDACQFFYECENCKTVMKPQHGDCCVYCSWGSVKCPSKQKNGDCNC</sequence>
<dbReference type="NCBIfam" id="NF041374">
    <property type="entry name" value="GDCCVxC"/>
    <property type="match status" value="1"/>
</dbReference>
<comment type="caution">
    <text evidence="1">The sequence shown here is derived from an EMBL/GenBank/DDBJ whole genome shotgun (WGS) entry which is preliminary data.</text>
</comment>